<gene>
    <name evidence="2" type="ORF">PODLI_1B027840</name>
</gene>
<proteinExistence type="predicted"/>
<accession>A0AA35PGJ3</accession>
<name>A0AA35PGJ3_9SAUR</name>
<feature type="chain" id="PRO_5041368404" description="Secreted protein" evidence="1">
    <location>
        <begin position="24"/>
        <end position="107"/>
    </location>
</feature>
<sequence length="107" mass="12458">MCSPRRIVAVVLFLGLLRDNHLSELISMDLIALISSLQGRHKRLHQLLSNAIHIPPPFLIHFHYMYEVHLWTFSSFSLSRERACSILSVTFGFRICSYESNKEIKMQ</sequence>
<evidence type="ECO:0008006" key="4">
    <source>
        <dbReference type="Google" id="ProtNLM"/>
    </source>
</evidence>
<evidence type="ECO:0000313" key="2">
    <source>
        <dbReference type="EMBL" id="CAI5783877.1"/>
    </source>
</evidence>
<dbReference type="EMBL" id="OX395134">
    <property type="protein sequence ID" value="CAI5783877.1"/>
    <property type="molecule type" value="Genomic_DNA"/>
</dbReference>
<dbReference type="AlphaFoldDB" id="A0AA35PGJ3"/>
<evidence type="ECO:0000313" key="3">
    <source>
        <dbReference type="Proteomes" id="UP001178461"/>
    </source>
</evidence>
<protein>
    <recommendedName>
        <fullName evidence="4">Secreted protein</fullName>
    </recommendedName>
</protein>
<dbReference type="Proteomes" id="UP001178461">
    <property type="component" value="Chromosome 9"/>
</dbReference>
<feature type="signal peptide" evidence="1">
    <location>
        <begin position="1"/>
        <end position="23"/>
    </location>
</feature>
<reference evidence="2" key="1">
    <citation type="submission" date="2022-12" db="EMBL/GenBank/DDBJ databases">
        <authorList>
            <person name="Alioto T."/>
            <person name="Alioto T."/>
            <person name="Gomez Garrido J."/>
        </authorList>
    </citation>
    <scope>NUCLEOTIDE SEQUENCE</scope>
</reference>
<keyword evidence="1" id="KW-0732">Signal</keyword>
<keyword evidence="3" id="KW-1185">Reference proteome</keyword>
<evidence type="ECO:0000256" key="1">
    <source>
        <dbReference type="SAM" id="SignalP"/>
    </source>
</evidence>
<organism evidence="2 3">
    <name type="scientific">Podarcis lilfordi</name>
    <name type="common">Lilford's wall lizard</name>
    <dbReference type="NCBI Taxonomy" id="74358"/>
    <lineage>
        <taxon>Eukaryota</taxon>
        <taxon>Metazoa</taxon>
        <taxon>Chordata</taxon>
        <taxon>Craniata</taxon>
        <taxon>Vertebrata</taxon>
        <taxon>Euteleostomi</taxon>
        <taxon>Lepidosauria</taxon>
        <taxon>Squamata</taxon>
        <taxon>Bifurcata</taxon>
        <taxon>Unidentata</taxon>
        <taxon>Episquamata</taxon>
        <taxon>Laterata</taxon>
        <taxon>Lacertibaenia</taxon>
        <taxon>Lacertidae</taxon>
        <taxon>Podarcis</taxon>
    </lineage>
</organism>